<dbReference type="PANTHER" id="PTHR43439:SF2">
    <property type="entry name" value="ENZYME, PUTATIVE (JCVI)-RELATED"/>
    <property type="match status" value="1"/>
</dbReference>
<dbReference type="Gene3D" id="3.40.50.720">
    <property type="entry name" value="NAD(P)-binding Rossmann-like Domain"/>
    <property type="match status" value="1"/>
</dbReference>
<dbReference type="InterPro" id="IPR013120">
    <property type="entry name" value="FAR_NAD-bd"/>
</dbReference>
<dbReference type="InterPro" id="IPR051414">
    <property type="entry name" value="Adenylate-forming_Reductase"/>
</dbReference>
<comment type="caution">
    <text evidence="5">The sequence shown here is derived from an EMBL/GenBank/DDBJ whole genome shotgun (WGS) entry which is preliminary data.</text>
</comment>
<name>A0AA39NA48_ARMTA</name>
<dbReference type="AlphaFoldDB" id="A0AA39NA48"/>
<dbReference type="Pfam" id="PF07993">
    <property type="entry name" value="NAD_binding_4"/>
    <property type="match status" value="1"/>
</dbReference>
<keyword evidence="1" id="KW-0596">Phosphopantetheine</keyword>
<dbReference type="SUPFAM" id="SSF56801">
    <property type="entry name" value="Acetyl-CoA synthetase-like"/>
    <property type="match status" value="1"/>
</dbReference>
<evidence type="ECO:0000256" key="1">
    <source>
        <dbReference type="ARBA" id="ARBA00022450"/>
    </source>
</evidence>
<dbReference type="SUPFAM" id="SSF51735">
    <property type="entry name" value="NAD(P)-binding Rossmann-fold domains"/>
    <property type="match status" value="1"/>
</dbReference>
<proteinExistence type="predicted"/>
<evidence type="ECO:0000313" key="6">
    <source>
        <dbReference type="Proteomes" id="UP001175211"/>
    </source>
</evidence>
<dbReference type="EMBL" id="JAUEPS010000010">
    <property type="protein sequence ID" value="KAK0461852.1"/>
    <property type="molecule type" value="Genomic_DNA"/>
</dbReference>
<keyword evidence="6" id="KW-1185">Reference proteome</keyword>
<organism evidence="5 6">
    <name type="scientific">Armillaria tabescens</name>
    <name type="common">Ringless honey mushroom</name>
    <name type="synonym">Agaricus tabescens</name>
    <dbReference type="NCBI Taxonomy" id="1929756"/>
    <lineage>
        <taxon>Eukaryota</taxon>
        <taxon>Fungi</taxon>
        <taxon>Dikarya</taxon>
        <taxon>Basidiomycota</taxon>
        <taxon>Agaricomycotina</taxon>
        <taxon>Agaricomycetes</taxon>
        <taxon>Agaricomycetidae</taxon>
        <taxon>Agaricales</taxon>
        <taxon>Marasmiineae</taxon>
        <taxon>Physalacriaceae</taxon>
        <taxon>Desarmillaria</taxon>
    </lineage>
</organism>
<dbReference type="Proteomes" id="UP001175211">
    <property type="component" value="Unassembled WGS sequence"/>
</dbReference>
<dbReference type="Pfam" id="PF23562">
    <property type="entry name" value="AMP-binding_C_3"/>
    <property type="match status" value="1"/>
</dbReference>
<dbReference type="InterPro" id="IPR042099">
    <property type="entry name" value="ANL_N_sf"/>
</dbReference>
<keyword evidence="2" id="KW-0597">Phosphoprotein</keyword>
<feature type="region of interest" description="Disordered" evidence="3">
    <location>
        <begin position="1"/>
        <end position="25"/>
    </location>
</feature>
<sequence length="983" mass="110898">MSFSTHRTIPPPPQKQGEKSTTFRSPPIDGSFTLQQMYDWHLVNSVNHRIFIYARDDGSIRTICWPEAIAAIYTGARLMKCRIPVRHKPPVVAILSMSDTITYFTTMMSLLRANFIFFPISPRNSALAVAHLLHKVGVQHVLVGRDVSMQDLARASLNILKSQYSYSSDDLPDLSPVPVFEELFLHHWRECSTAYPKPIPWSGHRVVQLCLIPWFGGRDLCNVVFSLHVMPMYHGMGVLQLFWTASSGLVVSAFEPKSPALLPTPDNLFVSARAAQSDVIFCVPSFIEVNCCVVLYHPYLMIQCSGLVPTPRISQVGYDWDYFKFPQLVTPEMVPSGNDSYELVMVENEFFKPSVINTKVDGKDAYATSDLFIPHPTKAGFWKIFGRTDDQIMHNTGEKNMLNQDPHVMASVFFGRGMFQAGVLIEPKTQFAFDPEDESKLAEFRNKIWLTVERINRFAPQHSRLFKEMILVAKPRKPFTYTAKNTARRQAILDDYSEEITAVYKTVEESTQANIPPPLEWDDISTKEFVRTVVFQVLSHSISEDDDLFQHGCDRLATWIRNTLLRALRDTAEFDTRRTTDNFVYSHPSISQLATFLHSIAQGTHVSSVSLGSRVDDMRTMVSKYSKDFLVTSEKQPDPLILETGKVILLTGTTGALGCHILASLVLDQTVGHIYAVNRPGKISRALINHGIDINMEKVTMLEVDLSSKSQVFPHEVRSSVTHIIHNAWRVDFNLGLSSFESNIRGLRNLIEVALASQARLIYTSSIGVFQNAGEDHPLAETHVDPYIAQGTGYSESKWVSEELLRLVPGLRYLIVRVGQLAGGPKGTWNPKEWVPSMIQSSTVLGFLPDDEQLISWLPVHVAAQTITNNIDVSSPIMHLVHPNPVPWAIIARIISRELNVNLVSYTHWLEALENLALESTSLPATRLLPHYRRSAQALGWKNREAFGLPHLVPGSYKGKDTPPFDEDEVGNWLRYWRGENMF</sequence>
<evidence type="ECO:0000259" key="4">
    <source>
        <dbReference type="Pfam" id="PF07993"/>
    </source>
</evidence>
<evidence type="ECO:0000256" key="2">
    <source>
        <dbReference type="ARBA" id="ARBA00022553"/>
    </source>
</evidence>
<evidence type="ECO:0000313" key="5">
    <source>
        <dbReference type="EMBL" id="KAK0461852.1"/>
    </source>
</evidence>
<dbReference type="PANTHER" id="PTHR43439">
    <property type="entry name" value="PHENYLACETATE-COENZYME A LIGASE"/>
    <property type="match status" value="1"/>
</dbReference>
<feature type="domain" description="Thioester reductase (TE)" evidence="4">
    <location>
        <begin position="650"/>
        <end position="867"/>
    </location>
</feature>
<gene>
    <name evidence="5" type="ORF">EV420DRAFT_1665230</name>
</gene>
<protein>
    <recommendedName>
        <fullName evidence="4">Thioester reductase (TE) domain-containing protein</fullName>
    </recommendedName>
</protein>
<dbReference type="RefSeq" id="XP_060333590.1">
    <property type="nucleotide sequence ID" value="XM_060478969.1"/>
</dbReference>
<dbReference type="Gene3D" id="3.40.50.12780">
    <property type="entry name" value="N-terminal domain of ligase-like"/>
    <property type="match status" value="1"/>
</dbReference>
<accession>A0AA39NA48</accession>
<reference evidence="5" key="1">
    <citation type="submission" date="2023-06" db="EMBL/GenBank/DDBJ databases">
        <authorList>
            <consortium name="Lawrence Berkeley National Laboratory"/>
            <person name="Ahrendt S."/>
            <person name="Sahu N."/>
            <person name="Indic B."/>
            <person name="Wong-Bajracharya J."/>
            <person name="Merenyi Z."/>
            <person name="Ke H.-M."/>
            <person name="Monk M."/>
            <person name="Kocsube S."/>
            <person name="Drula E."/>
            <person name="Lipzen A."/>
            <person name="Balint B."/>
            <person name="Henrissat B."/>
            <person name="Andreopoulos B."/>
            <person name="Martin F.M."/>
            <person name="Harder C.B."/>
            <person name="Rigling D."/>
            <person name="Ford K.L."/>
            <person name="Foster G.D."/>
            <person name="Pangilinan J."/>
            <person name="Papanicolaou A."/>
            <person name="Barry K."/>
            <person name="LaButti K."/>
            <person name="Viragh M."/>
            <person name="Koriabine M."/>
            <person name="Yan M."/>
            <person name="Riley R."/>
            <person name="Champramary S."/>
            <person name="Plett K.L."/>
            <person name="Tsai I.J."/>
            <person name="Slot J."/>
            <person name="Sipos G."/>
            <person name="Plett J."/>
            <person name="Nagy L.G."/>
            <person name="Grigoriev I.V."/>
        </authorList>
    </citation>
    <scope>NUCLEOTIDE SEQUENCE</scope>
    <source>
        <strain evidence="5">CCBAS 213</strain>
    </source>
</reference>
<dbReference type="InterPro" id="IPR036291">
    <property type="entry name" value="NAD(P)-bd_dom_sf"/>
</dbReference>
<evidence type="ECO:0000256" key="3">
    <source>
        <dbReference type="SAM" id="MobiDB-lite"/>
    </source>
</evidence>
<dbReference type="GeneID" id="85362517"/>